<keyword evidence="4" id="KW-1185">Reference proteome</keyword>
<dbReference type="RefSeq" id="WP_093313795.1">
    <property type="nucleotide sequence ID" value="NZ_FNPV01000006.1"/>
</dbReference>
<dbReference type="STRING" id="159292.SAMN05192546_10689"/>
<name>A0A1H3PBT4_9FIRM</name>
<feature type="transmembrane region" description="Helical" evidence="1">
    <location>
        <begin position="336"/>
        <end position="354"/>
    </location>
</feature>
<keyword evidence="1" id="KW-0812">Transmembrane</keyword>
<gene>
    <name evidence="3" type="ORF">SAMN05192546_10689</name>
</gene>
<evidence type="ECO:0000313" key="4">
    <source>
        <dbReference type="Proteomes" id="UP000199230"/>
    </source>
</evidence>
<evidence type="ECO:0000259" key="2">
    <source>
        <dbReference type="Pfam" id="PF20047"/>
    </source>
</evidence>
<feature type="transmembrane region" description="Helical" evidence="1">
    <location>
        <begin position="67"/>
        <end position="87"/>
    </location>
</feature>
<reference evidence="3 4" key="1">
    <citation type="submission" date="2016-10" db="EMBL/GenBank/DDBJ databases">
        <authorList>
            <person name="de Groot N.N."/>
        </authorList>
    </citation>
    <scope>NUCLEOTIDE SEQUENCE [LARGE SCALE GENOMIC DNA]</scope>
    <source>
        <strain evidence="3 4">APO</strain>
    </source>
</reference>
<dbReference type="AlphaFoldDB" id="A0A1H3PBT4"/>
<feature type="transmembrane region" description="Helical" evidence="1">
    <location>
        <begin position="239"/>
        <end position="257"/>
    </location>
</feature>
<dbReference type="Proteomes" id="UP000199230">
    <property type="component" value="Unassembled WGS sequence"/>
</dbReference>
<feature type="domain" description="DUF6449" evidence="2">
    <location>
        <begin position="439"/>
        <end position="523"/>
    </location>
</feature>
<feature type="transmembrane region" description="Helical" evidence="1">
    <location>
        <begin position="147"/>
        <end position="168"/>
    </location>
</feature>
<evidence type="ECO:0000313" key="3">
    <source>
        <dbReference type="EMBL" id="SDY97849.1"/>
    </source>
</evidence>
<proteinExistence type="predicted"/>
<evidence type="ECO:0000256" key="1">
    <source>
        <dbReference type="SAM" id="Phobius"/>
    </source>
</evidence>
<feature type="transmembrane region" description="Helical" evidence="1">
    <location>
        <begin position="269"/>
        <end position="296"/>
    </location>
</feature>
<keyword evidence="1" id="KW-0472">Membrane</keyword>
<organism evidence="3 4">
    <name type="scientific">Tindallia californiensis</name>
    <dbReference type="NCBI Taxonomy" id="159292"/>
    <lineage>
        <taxon>Bacteria</taxon>
        <taxon>Bacillati</taxon>
        <taxon>Bacillota</taxon>
        <taxon>Clostridia</taxon>
        <taxon>Peptostreptococcales</taxon>
        <taxon>Tindalliaceae</taxon>
        <taxon>Tindallia</taxon>
    </lineage>
</organism>
<dbReference type="EMBL" id="FNPV01000006">
    <property type="protein sequence ID" value="SDY97849.1"/>
    <property type="molecule type" value="Genomic_DNA"/>
</dbReference>
<dbReference type="OrthoDB" id="1706490at2"/>
<dbReference type="Pfam" id="PF20047">
    <property type="entry name" value="DUF6449"/>
    <property type="match status" value="1"/>
</dbReference>
<feature type="transmembrane region" description="Helical" evidence="1">
    <location>
        <begin position="180"/>
        <end position="200"/>
    </location>
</feature>
<accession>A0A1H3PBT4</accession>
<feature type="transmembrane region" description="Helical" evidence="1">
    <location>
        <begin position="302"/>
        <end position="324"/>
    </location>
</feature>
<feature type="transmembrane region" description="Helical" evidence="1">
    <location>
        <begin position="107"/>
        <end position="132"/>
    </location>
</feature>
<dbReference type="InterPro" id="IPR045611">
    <property type="entry name" value="DUF6449"/>
</dbReference>
<keyword evidence="1" id="KW-1133">Transmembrane helix</keyword>
<feature type="transmembrane region" description="Helical" evidence="1">
    <location>
        <begin position="20"/>
        <end position="41"/>
    </location>
</feature>
<protein>
    <submittedName>
        <fullName evidence="3">ABC-2 type transport system permease protein</fullName>
    </submittedName>
</protein>
<sequence length="675" mass="79000">MKWIKSFLHKGVIETNLKRFVWVGGTYFILLMLLLPLRVLMTLPSMENYYFSDQIFTRIYAFQGEPFQMFLILTVPLVTAIVMFQYLQQKSPTDFFHSIPLPRKTLFWSNLTSGVLLWSLPILATGGISFLIRSFTELHLYLESAMIWQWMGTSLLMNAVIYCASITVGMFSGVILAQGIFTYILLLLPAGMLVLIAYNLNSLLHGFSGDFLMREDYLLFSPVIRTFGLYADLLSRSEVQGYLVACVILIALSRVLYQYRRMERCRQTVVFNGINMIFLMGITFCVMLTGGLYVQLASRHNGIWVFVAYLLFALLGHFIALAVLNKSFRVFNRKSAKSFGIYLLVVGAILMGIVTDITGYEQRVPDPEKVEAAYFDWGFWRYHHKWDDLDEEGMDYLYRHPESIEKIIALHEAIVQQKEGRFLRHPSYNGDFRGISLVYHLENGNRQIREYTVPYEDFESYFRPIRELAEDKKMEYPVLRLEAEDVSHIEFRSYELDKRKILQQEEAREVLKIIQQEIEEADYDVLYGESSHRHQGSLRVRLTDGKSKAMAPYYGGEIYVARHPEFETLERWLKDQGYYEDVTVVPEDIYQVSVQMVQNEEEWELMDRNGFMEVGNGIITKEKEEIKESLTRYDPFWRRDDHFPVYVVGFFDEFDNQLFMGTFESGNLPEFIYLQ</sequence>